<keyword evidence="4" id="KW-1185">Reference proteome</keyword>
<reference evidence="3 4" key="1">
    <citation type="submission" date="2019-06" db="EMBL/GenBank/DDBJ databases">
        <title>Genome sequencing of plant associated microbes to promote plant fitness in Sorghum bicolor and Oryza sativa.</title>
        <authorList>
            <person name="Coleman-Derr D."/>
        </authorList>
    </citation>
    <scope>NUCLEOTIDE SEQUENCE [LARGE SCALE GENOMIC DNA]</scope>
    <source>
        <strain evidence="3 4">KV-663</strain>
    </source>
</reference>
<feature type="compositionally biased region" description="Polar residues" evidence="1">
    <location>
        <begin position="46"/>
        <end position="74"/>
    </location>
</feature>
<gene>
    <name evidence="3" type="ORF">FBY41_0769</name>
</gene>
<accession>A0A543I1D6</accession>
<evidence type="ECO:0000256" key="1">
    <source>
        <dbReference type="SAM" id="MobiDB-lite"/>
    </source>
</evidence>
<comment type="caution">
    <text evidence="3">The sequence shown here is derived from an EMBL/GenBank/DDBJ whole genome shotgun (WGS) entry which is preliminary data.</text>
</comment>
<dbReference type="AlphaFoldDB" id="A0A543I1D6"/>
<keyword evidence="2" id="KW-0472">Membrane</keyword>
<protein>
    <submittedName>
        <fullName evidence="3">Uncharacterized protein</fullName>
    </submittedName>
</protein>
<evidence type="ECO:0000256" key="2">
    <source>
        <dbReference type="SAM" id="Phobius"/>
    </source>
</evidence>
<organism evidence="3 4">
    <name type="scientific">Humibacillus xanthopallidus</name>
    <dbReference type="NCBI Taxonomy" id="412689"/>
    <lineage>
        <taxon>Bacteria</taxon>
        <taxon>Bacillati</taxon>
        <taxon>Actinomycetota</taxon>
        <taxon>Actinomycetes</taxon>
        <taxon>Micrococcales</taxon>
        <taxon>Intrasporangiaceae</taxon>
        <taxon>Humibacillus</taxon>
    </lineage>
</organism>
<name>A0A543I1D6_9MICO</name>
<evidence type="ECO:0000313" key="3">
    <source>
        <dbReference type="EMBL" id="TQM64403.1"/>
    </source>
</evidence>
<dbReference type="EMBL" id="VFPM01000001">
    <property type="protein sequence ID" value="TQM64403.1"/>
    <property type="molecule type" value="Genomic_DNA"/>
</dbReference>
<dbReference type="Proteomes" id="UP000316747">
    <property type="component" value="Unassembled WGS sequence"/>
</dbReference>
<sequence>MPYVLALVPTIGMATLFYFVIKSILEGDRRERIAHAKWEKEHQLADNGTQPAQSAPFTTSDDRTGSATPDITGR</sequence>
<keyword evidence="2" id="KW-1133">Transmembrane helix</keyword>
<keyword evidence="2" id="KW-0812">Transmembrane</keyword>
<proteinExistence type="predicted"/>
<feature type="transmembrane region" description="Helical" evidence="2">
    <location>
        <begin position="6"/>
        <end position="25"/>
    </location>
</feature>
<evidence type="ECO:0000313" key="4">
    <source>
        <dbReference type="Proteomes" id="UP000316747"/>
    </source>
</evidence>
<feature type="region of interest" description="Disordered" evidence="1">
    <location>
        <begin position="39"/>
        <end position="74"/>
    </location>
</feature>